<evidence type="ECO:0000313" key="1">
    <source>
        <dbReference type="EMBL" id="NDW46702.1"/>
    </source>
</evidence>
<proteinExistence type="predicted"/>
<comment type="caution">
    <text evidence="1">The sequence shown here is derived from an EMBL/GenBank/DDBJ whole genome shotgun (WGS) entry which is preliminary data.</text>
</comment>
<dbReference type="AlphaFoldDB" id="A0A6B2NRE8"/>
<organism evidence="1">
    <name type="scientific">Ruegeria sp. PrR005</name>
    <dbReference type="NCBI Taxonomy" id="2706882"/>
    <lineage>
        <taxon>Bacteria</taxon>
        <taxon>Pseudomonadati</taxon>
        <taxon>Pseudomonadota</taxon>
        <taxon>Alphaproteobacteria</taxon>
        <taxon>Rhodobacterales</taxon>
        <taxon>Roseobacteraceae</taxon>
        <taxon>Ruegeria</taxon>
    </lineage>
</organism>
<protein>
    <submittedName>
        <fullName evidence="1">Uncharacterized protein</fullName>
    </submittedName>
</protein>
<gene>
    <name evidence="1" type="ORF">G0P99_17270</name>
</gene>
<dbReference type="RefSeq" id="WP_164131730.1">
    <property type="nucleotide sequence ID" value="NZ_JAAGOX010000038.1"/>
</dbReference>
<accession>A0A6B2NRE8</accession>
<reference evidence="1" key="1">
    <citation type="submission" date="2020-02" db="EMBL/GenBank/DDBJ databases">
        <title>Delineation of the pyrene-degrading pathway in Roseobacter clade bacteria by genomic analysis.</title>
        <authorList>
            <person name="Zhou H."/>
            <person name="Wang H."/>
        </authorList>
    </citation>
    <scope>NUCLEOTIDE SEQUENCE</scope>
    <source>
        <strain evidence="1">PrR005</strain>
    </source>
</reference>
<name>A0A6B2NRE8_9RHOB</name>
<sequence>MSELLDLLIPYVQISKAILVEEYSHSDDAKTRIANLEKKFQEDADDLVYELLKHVKTSDANVDLAEVFRSILDGVKDALQGGDADEFETDLNIRAIDRTAEKLAC</sequence>
<dbReference type="EMBL" id="JAAGOX010000038">
    <property type="protein sequence ID" value="NDW46702.1"/>
    <property type="molecule type" value="Genomic_DNA"/>
</dbReference>